<dbReference type="InterPro" id="IPR001789">
    <property type="entry name" value="Sig_transdc_resp-reg_receiver"/>
</dbReference>
<dbReference type="SUPFAM" id="SSF52172">
    <property type="entry name" value="CheY-like"/>
    <property type="match status" value="1"/>
</dbReference>
<accession>A0ABX8WMG6</accession>
<gene>
    <name evidence="5" type="ORF">K1X15_02555</name>
</gene>
<dbReference type="PANTHER" id="PTHR45339">
    <property type="entry name" value="HYBRID SIGNAL TRANSDUCTION HISTIDINE KINASE J"/>
    <property type="match status" value="1"/>
</dbReference>
<evidence type="ECO:0000313" key="6">
    <source>
        <dbReference type="Proteomes" id="UP000825799"/>
    </source>
</evidence>
<evidence type="ECO:0000313" key="5">
    <source>
        <dbReference type="EMBL" id="QYO77480.1"/>
    </source>
</evidence>
<keyword evidence="1 3" id="KW-0597">Phosphoprotein</keyword>
<evidence type="ECO:0000256" key="2">
    <source>
        <dbReference type="ARBA" id="ARBA00023012"/>
    </source>
</evidence>
<dbReference type="PROSITE" id="PS50110">
    <property type="entry name" value="RESPONSE_REGULATORY"/>
    <property type="match status" value="1"/>
</dbReference>
<reference evidence="5 6" key="1">
    <citation type="submission" date="2021-08" db="EMBL/GenBank/DDBJ databases">
        <title>Devosia salina sp. nov., isolated from the South China Sea sediment.</title>
        <authorList>
            <person name="Zhou Z."/>
        </authorList>
    </citation>
    <scope>NUCLEOTIDE SEQUENCE [LARGE SCALE GENOMIC DNA]</scope>
    <source>
        <strain evidence="5 6">SCS-3</strain>
    </source>
</reference>
<proteinExistence type="predicted"/>
<evidence type="ECO:0000259" key="4">
    <source>
        <dbReference type="PROSITE" id="PS50110"/>
    </source>
</evidence>
<keyword evidence="2" id="KW-0902">Two-component regulatory system</keyword>
<dbReference type="EMBL" id="CP080590">
    <property type="protein sequence ID" value="QYO77480.1"/>
    <property type="molecule type" value="Genomic_DNA"/>
</dbReference>
<name>A0ABX8WMG6_9HYPH</name>
<dbReference type="Gene3D" id="3.40.50.2300">
    <property type="match status" value="1"/>
</dbReference>
<dbReference type="RefSeq" id="WP_220305936.1">
    <property type="nucleotide sequence ID" value="NZ_CP080590.1"/>
</dbReference>
<feature type="domain" description="Response regulatory" evidence="4">
    <location>
        <begin position="8"/>
        <end position="127"/>
    </location>
</feature>
<sequence length="139" mass="15031">MIIPGQLRALVVDDNTYARAICMMGLKKLGIGAVEEADGGGEAILKLMSSPFHLVLMDWYMPDINGAGIMQVLRDPRFGGPAKTPVIMMTAYPSQDNLERARQLGVNEILPKPFTTEQLGMALGRVLATTAPVDDAVFL</sequence>
<feature type="modified residue" description="4-aspartylphosphate" evidence="3">
    <location>
        <position position="58"/>
    </location>
</feature>
<dbReference type="PANTHER" id="PTHR45339:SF1">
    <property type="entry name" value="HYBRID SIGNAL TRANSDUCTION HISTIDINE KINASE J"/>
    <property type="match status" value="1"/>
</dbReference>
<protein>
    <submittedName>
        <fullName evidence="5">Response regulator</fullName>
    </submittedName>
</protein>
<evidence type="ECO:0000256" key="3">
    <source>
        <dbReference type="PROSITE-ProRule" id="PRU00169"/>
    </source>
</evidence>
<dbReference type="InterPro" id="IPR011006">
    <property type="entry name" value="CheY-like_superfamily"/>
</dbReference>
<dbReference type="SMART" id="SM00448">
    <property type="entry name" value="REC"/>
    <property type="match status" value="1"/>
</dbReference>
<evidence type="ECO:0000256" key="1">
    <source>
        <dbReference type="ARBA" id="ARBA00022553"/>
    </source>
</evidence>
<keyword evidence="6" id="KW-1185">Reference proteome</keyword>
<dbReference type="Proteomes" id="UP000825799">
    <property type="component" value="Chromosome"/>
</dbReference>
<dbReference type="Pfam" id="PF00072">
    <property type="entry name" value="Response_reg"/>
    <property type="match status" value="1"/>
</dbReference>
<organism evidence="5 6">
    <name type="scientific">Devosia salina</name>
    <dbReference type="NCBI Taxonomy" id="2860336"/>
    <lineage>
        <taxon>Bacteria</taxon>
        <taxon>Pseudomonadati</taxon>
        <taxon>Pseudomonadota</taxon>
        <taxon>Alphaproteobacteria</taxon>
        <taxon>Hyphomicrobiales</taxon>
        <taxon>Devosiaceae</taxon>
        <taxon>Devosia</taxon>
    </lineage>
</organism>